<dbReference type="Pfam" id="PF00512">
    <property type="entry name" value="HisKA"/>
    <property type="match status" value="1"/>
</dbReference>
<dbReference type="GO" id="GO:0016036">
    <property type="term" value="P:cellular response to phosphate starvation"/>
    <property type="evidence" value="ECO:0007669"/>
    <property type="project" value="TreeGrafter"/>
</dbReference>
<dbReference type="RefSeq" id="WP_128753401.1">
    <property type="nucleotide sequence ID" value="NZ_CP035282.1"/>
</dbReference>
<feature type="domain" description="Histidine kinase" evidence="10">
    <location>
        <begin position="382"/>
        <end position="600"/>
    </location>
</feature>
<dbReference type="GO" id="GO:0005886">
    <property type="term" value="C:plasma membrane"/>
    <property type="evidence" value="ECO:0007669"/>
    <property type="project" value="TreeGrafter"/>
</dbReference>
<dbReference type="Gene3D" id="1.10.287.130">
    <property type="match status" value="1"/>
</dbReference>
<protein>
    <recommendedName>
        <fullName evidence="3">histidine kinase</fullName>
        <ecNumber evidence="3">2.7.13.3</ecNumber>
    </recommendedName>
</protein>
<keyword evidence="14" id="KW-1185">Reference proteome</keyword>
<dbReference type="EMBL" id="CP035282">
    <property type="protein sequence ID" value="QAT63288.1"/>
    <property type="molecule type" value="Genomic_DNA"/>
</dbReference>
<dbReference type="Pfam" id="PF02518">
    <property type="entry name" value="HATPase_c"/>
    <property type="match status" value="1"/>
</dbReference>
<dbReference type="SUPFAM" id="SSF47384">
    <property type="entry name" value="Homodimeric domain of signal transducing histidine kinase"/>
    <property type="match status" value="1"/>
</dbReference>
<keyword evidence="4" id="KW-0597">Phosphoprotein</keyword>
<dbReference type="CDD" id="cd00075">
    <property type="entry name" value="HATPase"/>
    <property type="match status" value="1"/>
</dbReference>
<dbReference type="PROSITE" id="PS50109">
    <property type="entry name" value="HIS_KIN"/>
    <property type="match status" value="1"/>
</dbReference>
<dbReference type="FunFam" id="1.10.287.130:FF:000001">
    <property type="entry name" value="Two-component sensor histidine kinase"/>
    <property type="match status" value="1"/>
</dbReference>
<evidence type="ECO:0000256" key="1">
    <source>
        <dbReference type="ARBA" id="ARBA00000085"/>
    </source>
</evidence>
<feature type="domain" description="HAMP" evidence="12">
    <location>
        <begin position="203"/>
        <end position="255"/>
    </location>
</feature>
<dbReference type="PRINTS" id="PR00344">
    <property type="entry name" value="BCTRLSENSOR"/>
</dbReference>
<dbReference type="Pfam" id="PF00672">
    <property type="entry name" value="HAMP"/>
    <property type="match status" value="1"/>
</dbReference>
<dbReference type="InterPro" id="IPR035965">
    <property type="entry name" value="PAS-like_dom_sf"/>
</dbReference>
<feature type="transmembrane region" description="Helical" evidence="9">
    <location>
        <begin position="6"/>
        <end position="29"/>
    </location>
</feature>
<dbReference type="InterPro" id="IPR036890">
    <property type="entry name" value="HATPase_C_sf"/>
</dbReference>
<dbReference type="SUPFAM" id="SSF55785">
    <property type="entry name" value="PYP-like sensor domain (PAS domain)"/>
    <property type="match status" value="1"/>
</dbReference>
<evidence type="ECO:0000256" key="8">
    <source>
        <dbReference type="ARBA" id="ARBA00023136"/>
    </source>
</evidence>
<name>A0A410QHB3_9FIRM</name>
<keyword evidence="6 13" id="KW-0418">Kinase</keyword>
<evidence type="ECO:0000313" key="13">
    <source>
        <dbReference type="EMBL" id="QAT63288.1"/>
    </source>
</evidence>
<dbReference type="SMART" id="SM00388">
    <property type="entry name" value="HisKA"/>
    <property type="match status" value="1"/>
</dbReference>
<dbReference type="PANTHER" id="PTHR45453">
    <property type="entry name" value="PHOSPHATE REGULON SENSOR PROTEIN PHOR"/>
    <property type="match status" value="1"/>
</dbReference>
<organism evidence="13 14">
    <name type="scientific">Acidilutibacter cellobiosedens</name>
    <dbReference type="NCBI Taxonomy" id="2507161"/>
    <lineage>
        <taxon>Bacteria</taxon>
        <taxon>Bacillati</taxon>
        <taxon>Bacillota</taxon>
        <taxon>Tissierellia</taxon>
        <taxon>Tissierellales</taxon>
        <taxon>Acidilutibacteraceae</taxon>
        <taxon>Acidilutibacter</taxon>
    </lineage>
</organism>
<dbReference type="PROSITE" id="PS50885">
    <property type="entry name" value="HAMP"/>
    <property type="match status" value="1"/>
</dbReference>
<dbReference type="KEGG" id="spoa:EQM13_17825"/>
<evidence type="ECO:0000256" key="7">
    <source>
        <dbReference type="ARBA" id="ARBA00023012"/>
    </source>
</evidence>
<dbReference type="PROSITE" id="PS50112">
    <property type="entry name" value="PAS"/>
    <property type="match status" value="1"/>
</dbReference>
<dbReference type="SMART" id="SM00387">
    <property type="entry name" value="HATPase_c"/>
    <property type="match status" value="1"/>
</dbReference>
<dbReference type="InterPro" id="IPR003660">
    <property type="entry name" value="HAMP_dom"/>
</dbReference>
<dbReference type="Gene3D" id="3.30.565.10">
    <property type="entry name" value="Histidine kinase-like ATPase, C-terminal domain"/>
    <property type="match status" value="1"/>
</dbReference>
<evidence type="ECO:0000259" key="12">
    <source>
        <dbReference type="PROSITE" id="PS50885"/>
    </source>
</evidence>
<dbReference type="FunFam" id="3.30.565.10:FF:000006">
    <property type="entry name" value="Sensor histidine kinase WalK"/>
    <property type="match status" value="1"/>
</dbReference>
<comment type="catalytic activity">
    <reaction evidence="1">
        <text>ATP + protein L-histidine = ADP + protein N-phospho-L-histidine.</text>
        <dbReference type="EC" id="2.7.13.3"/>
    </reaction>
</comment>
<keyword evidence="8 9" id="KW-0472">Membrane</keyword>
<evidence type="ECO:0000256" key="2">
    <source>
        <dbReference type="ARBA" id="ARBA00004370"/>
    </source>
</evidence>
<dbReference type="CDD" id="cd06225">
    <property type="entry name" value="HAMP"/>
    <property type="match status" value="1"/>
</dbReference>
<dbReference type="InterPro" id="IPR000014">
    <property type="entry name" value="PAS"/>
</dbReference>
<dbReference type="SUPFAM" id="SSF158472">
    <property type="entry name" value="HAMP domain-like"/>
    <property type="match status" value="1"/>
</dbReference>
<dbReference type="CDD" id="cd00130">
    <property type="entry name" value="PAS"/>
    <property type="match status" value="1"/>
</dbReference>
<feature type="transmembrane region" description="Helical" evidence="9">
    <location>
        <begin position="182"/>
        <end position="202"/>
    </location>
</feature>
<keyword evidence="7" id="KW-0902">Two-component regulatory system</keyword>
<dbReference type="NCBIfam" id="TIGR00229">
    <property type="entry name" value="sensory_box"/>
    <property type="match status" value="1"/>
</dbReference>
<dbReference type="SMART" id="SM00304">
    <property type="entry name" value="HAMP"/>
    <property type="match status" value="1"/>
</dbReference>
<dbReference type="Pfam" id="PF13426">
    <property type="entry name" value="PAS_9"/>
    <property type="match status" value="1"/>
</dbReference>
<dbReference type="PANTHER" id="PTHR45453:SF1">
    <property type="entry name" value="PHOSPHATE REGULON SENSOR PROTEIN PHOR"/>
    <property type="match status" value="1"/>
</dbReference>
<keyword evidence="9" id="KW-0812">Transmembrane</keyword>
<sequence>MFSSIKWKFILVYFLLVFIAMVIVAVFIIQRTETKQLEHITDTMNQHVETIISASSYITEDDWTSVRGEIQKTINEWRLDGRETLYVINNADVPTIIASTSKNYDTANVQNALSYKSLDPTLILKALDGKKNEGLKTDFNENIKTKHIAYPVFNEVGKVKGILYMTSDLSDVYQTIDEFKTILTNATLLALGITIFLGFLIANSITGPIKDVTVKAEKMAKGDFEQFVQVKSDDEIGQLANMFNYLTLKLKSTIEEMDVERSKLNTILKYMTDGVVAIDTDGNIIHVNPIASKVLGLNYDDIQDSKKTIPFPEDKISIKMFEKGKTDKIEGDKIIEIHDEVYKMGYAPFKNEKNNIAGLIIVFQDITKEHKLDNMRKEFVANVSHELKTPITTIKSYTETLMNGYDLDRELSNKFFSVIDNECDRMARIVSDLLQLSNLDYNKTKWKKVNLSVKKVIDDVCLKLEPLIEDKGHTLSIDIEKDISDIVADKDGIEQVILNVLSNSIKYTPNNGEIRIKARQENDKVIISVKDNGIGIPDEDQKRIFERFYRVDKARSRELGGTGLGLSIAKQIIEEHKGNIILKSKYKEGTEVDIILPLNKDV</sequence>
<dbReference type="OrthoDB" id="9813151at2"/>
<dbReference type="InterPro" id="IPR050351">
    <property type="entry name" value="BphY/WalK/GraS-like"/>
</dbReference>
<proteinExistence type="predicted"/>
<dbReference type="Proteomes" id="UP000287969">
    <property type="component" value="Chromosome"/>
</dbReference>
<evidence type="ECO:0000256" key="3">
    <source>
        <dbReference type="ARBA" id="ARBA00012438"/>
    </source>
</evidence>
<evidence type="ECO:0000256" key="9">
    <source>
        <dbReference type="SAM" id="Phobius"/>
    </source>
</evidence>
<dbReference type="GO" id="GO:0000155">
    <property type="term" value="F:phosphorelay sensor kinase activity"/>
    <property type="evidence" value="ECO:0007669"/>
    <property type="project" value="InterPro"/>
</dbReference>
<dbReference type="Gene3D" id="1.10.8.500">
    <property type="entry name" value="HAMP domain in histidine kinase"/>
    <property type="match status" value="1"/>
</dbReference>
<evidence type="ECO:0000256" key="5">
    <source>
        <dbReference type="ARBA" id="ARBA00022679"/>
    </source>
</evidence>
<dbReference type="CDD" id="cd00082">
    <property type="entry name" value="HisKA"/>
    <property type="match status" value="1"/>
</dbReference>
<evidence type="ECO:0000256" key="6">
    <source>
        <dbReference type="ARBA" id="ARBA00022777"/>
    </source>
</evidence>
<dbReference type="EC" id="2.7.13.3" evidence="3"/>
<evidence type="ECO:0000259" key="11">
    <source>
        <dbReference type="PROSITE" id="PS50112"/>
    </source>
</evidence>
<dbReference type="GO" id="GO:0004721">
    <property type="term" value="F:phosphoprotein phosphatase activity"/>
    <property type="evidence" value="ECO:0007669"/>
    <property type="project" value="TreeGrafter"/>
</dbReference>
<dbReference type="InterPro" id="IPR003594">
    <property type="entry name" value="HATPase_dom"/>
</dbReference>
<gene>
    <name evidence="13" type="ORF">EQM13_17825</name>
</gene>
<dbReference type="InterPro" id="IPR005467">
    <property type="entry name" value="His_kinase_dom"/>
</dbReference>
<keyword evidence="5" id="KW-0808">Transferase</keyword>
<dbReference type="InterPro" id="IPR003661">
    <property type="entry name" value="HisK_dim/P_dom"/>
</dbReference>
<accession>A0A410QHB3</accession>
<evidence type="ECO:0000259" key="10">
    <source>
        <dbReference type="PROSITE" id="PS50109"/>
    </source>
</evidence>
<evidence type="ECO:0000256" key="4">
    <source>
        <dbReference type="ARBA" id="ARBA00022553"/>
    </source>
</evidence>
<dbReference type="AlphaFoldDB" id="A0A410QHB3"/>
<dbReference type="Gene3D" id="3.30.450.20">
    <property type="entry name" value="PAS domain"/>
    <property type="match status" value="2"/>
</dbReference>
<evidence type="ECO:0000313" key="14">
    <source>
        <dbReference type="Proteomes" id="UP000287969"/>
    </source>
</evidence>
<comment type="subcellular location">
    <subcellularLocation>
        <location evidence="2">Membrane</location>
    </subcellularLocation>
</comment>
<dbReference type="InterPro" id="IPR004358">
    <property type="entry name" value="Sig_transdc_His_kin-like_C"/>
</dbReference>
<dbReference type="SMART" id="SM00091">
    <property type="entry name" value="PAS"/>
    <property type="match status" value="1"/>
</dbReference>
<dbReference type="SUPFAM" id="SSF55874">
    <property type="entry name" value="ATPase domain of HSP90 chaperone/DNA topoisomerase II/histidine kinase"/>
    <property type="match status" value="1"/>
</dbReference>
<feature type="domain" description="PAS" evidence="11">
    <location>
        <begin position="260"/>
        <end position="302"/>
    </location>
</feature>
<keyword evidence="9" id="KW-1133">Transmembrane helix</keyword>
<dbReference type="InterPro" id="IPR036097">
    <property type="entry name" value="HisK_dim/P_sf"/>
</dbReference>
<reference evidence="14" key="1">
    <citation type="submission" date="2019-01" db="EMBL/GenBank/DDBJ databases">
        <title>Draft genomes of a novel of Sporanaerobacter strains.</title>
        <authorList>
            <person name="Ma S."/>
        </authorList>
    </citation>
    <scope>NUCLEOTIDE SEQUENCE [LARGE SCALE GENOMIC DNA]</scope>
    <source>
        <strain evidence="14">NJN-17</strain>
    </source>
</reference>